<dbReference type="InterPro" id="IPR002938">
    <property type="entry name" value="FAD-bd"/>
</dbReference>
<dbReference type="PANTHER" id="PTHR43747:SF1">
    <property type="entry name" value="SLR1998 PROTEIN"/>
    <property type="match status" value="1"/>
</dbReference>
<dbReference type="InterPro" id="IPR036188">
    <property type="entry name" value="FAD/NAD-bd_sf"/>
</dbReference>
<evidence type="ECO:0000313" key="2">
    <source>
        <dbReference type="EMBL" id="RFF30020.1"/>
    </source>
</evidence>
<dbReference type="PANTHER" id="PTHR43747">
    <property type="entry name" value="FAD-BINDING PROTEIN"/>
    <property type="match status" value="1"/>
</dbReference>
<dbReference type="SUPFAM" id="SSF51905">
    <property type="entry name" value="FAD/NAD(P)-binding domain"/>
    <property type="match status" value="1"/>
</dbReference>
<dbReference type="OrthoDB" id="103324at2"/>
<keyword evidence="3" id="KW-1185">Reference proteome</keyword>
<dbReference type="GO" id="GO:0071949">
    <property type="term" value="F:FAD binding"/>
    <property type="evidence" value="ECO:0007669"/>
    <property type="project" value="InterPro"/>
</dbReference>
<proteinExistence type="predicted"/>
<protein>
    <submittedName>
        <fullName evidence="2">FAD-dependent oxidoreductase</fullName>
    </submittedName>
</protein>
<dbReference type="Proteomes" id="UP000260351">
    <property type="component" value="Unassembled WGS sequence"/>
</dbReference>
<reference evidence="2 3" key="1">
    <citation type="submission" date="2018-08" db="EMBL/GenBank/DDBJ databases">
        <title>Wenzhouxiangella salilacus sp. nov., a novel bacterium isolated from a saline lake in Xinjiang Province, China.</title>
        <authorList>
            <person name="Han S."/>
        </authorList>
    </citation>
    <scope>NUCLEOTIDE SEQUENCE [LARGE SCALE GENOMIC DNA]</scope>
    <source>
        <strain evidence="2 3">XDB06</strain>
    </source>
</reference>
<feature type="domain" description="FAD-binding" evidence="1">
    <location>
        <begin position="11"/>
        <end position="208"/>
    </location>
</feature>
<evidence type="ECO:0000313" key="3">
    <source>
        <dbReference type="Proteomes" id="UP000260351"/>
    </source>
</evidence>
<dbReference type="AlphaFoldDB" id="A0A3E1K7L1"/>
<name>A0A3E1K7L1_9GAMM</name>
<dbReference type="InterPro" id="IPR050816">
    <property type="entry name" value="Flavin-dep_Halogenase_NPB"/>
</dbReference>
<evidence type="ECO:0000259" key="1">
    <source>
        <dbReference type="Pfam" id="PF01494"/>
    </source>
</evidence>
<accession>A0A3E1K7L1</accession>
<dbReference type="Pfam" id="PF01494">
    <property type="entry name" value="FAD_binding_3"/>
    <property type="match status" value="1"/>
</dbReference>
<sequence>MKNARSKIPGRTDVAILGGGLAGLTLALQLRQANRELRVTVVERNPHPVPEAAHKVGESTVEIAADYFANVLGLKEHIERDQLRKYGLRFFFHAGRHENLAQASELGAARLLTVPSYQLDRGIFENHLGERARALGVDFIDDARVTGTELAGTDGAMHRVHVERDGEAAVIESRWVVDAMSRASRLRRKLDLVEDNGHHCSAVWFRIDRRIDLGEWSDDADWQDRCSELPRWLSTNHLMGTGYWVWLIPLASGSTSVGIVFDNALHDFDALRSFDGAMAWLAEHQPRCHRAIVEAGGELQDFRYLRHFSHGSRAVYSGQRWALTGEAGVFLDPFYSPGSDFIAISNTYVTDLVLRERAGENIARRARLYERTYFSFYESSLALYRGQYPLFGHFRAMSAKTVWDYAYYWGVLALLFFARRTTDMAFIARHGAELDRLRAVNVEIQAMFRRWAQVEPNHEAPGVLVDQSASPLLVRLNRELTEVEDESDEALGERLGRNADMLHALALQLCAIAPPQARAELRSADDARGIDQDLLAGLPRALVEGPEVAEDALVSSG</sequence>
<dbReference type="Gene3D" id="3.50.50.60">
    <property type="entry name" value="FAD/NAD(P)-binding domain"/>
    <property type="match status" value="1"/>
</dbReference>
<organism evidence="2 3">
    <name type="scientific">Wenzhouxiangella sediminis</name>
    <dbReference type="NCBI Taxonomy" id="1792836"/>
    <lineage>
        <taxon>Bacteria</taxon>
        <taxon>Pseudomonadati</taxon>
        <taxon>Pseudomonadota</taxon>
        <taxon>Gammaproteobacteria</taxon>
        <taxon>Chromatiales</taxon>
        <taxon>Wenzhouxiangellaceae</taxon>
        <taxon>Wenzhouxiangella</taxon>
    </lineage>
</organism>
<comment type="caution">
    <text evidence="2">The sequence shown here is derived from an EMBL/GenBank/DDBJ whole genome shotgun (WGS) entry which is preliminary data.</text>
</comment>
<dbReference type="EMBL" id="QUZK01000039">
    <property type="protein sequence ID" value="RFF30020.1"/>
    <property type="molecule type" value="Genomic_DNA"/>
</dbReference>
<gene>
    <name evidence="2" type="ORF">DZC52_09970</name>
</gene>
<dbReference type="RefSeq" id="WP_116651002.1">
    <property type="nucleotide sequence ID" value="NZ_QUZK01000039.1"/>
</dbReference>